<evidence type="ECO:0000256" key="1">
    <source>
        <dbReference type="ARBA" id="ARBA00001107"/>
    </source>
</evidence>
<dbReference type="Pfam" id="PF01087">
    <property type="entry name" value="GalP_UDP_transf"/>
    <property type="match status" value="1"/>
</dbReference>
<evidence type="ECO:0000256" key="8">
    <source>
        <dbReference type="ARBA" id="ARBA00023277"/>
    </source>
</evidence>
<dbReference type="AlphaFoldDB" id="A0A9E2NYS7"/>
<keyword evidence="4 9" id="KW-0963">Cytoplasm</keyword>
<dbReference type="InterPro" id="IPR005849">
    <property type="entry name" value="GalP_Utransf_N"/>
</dbReference>
<dbReference type="EMBL" id="JAHLFV010000048">
    <property type="protein sequence ID" value="MBU3849349.1"/>
    <property type="molecule type" value="Genomic_DNA"/>
</dbReference>
<dbReference type="HAMAP" id="MF_00571">
    <property type="entry name" value="GalP_UDP_trans"/>
    <property type="match status" value="1"/>
</dbReference>
<dbReference type="GO" id="GO:0006012">
    <property type="term" value="P:galactose metabolic process"/>
    <property type="evidence" value="ECO:0007669"/>
    <property type="project" value="UniProtKB-UniRule"/>
</dbReference>
<dbReference type="GO" id="GO:0005737">
    <property type="term" value="C:cytoplasm"/>
    <property type="evidence" value="ECO:0007669"/>
    <property type="project" value="UniProtKB-SubCell"/>
</dbReference>
<evidence type="ECO:0000313" key="13">
    <source>
        <dbReference type="Proteomes" id="UP000823914"/>
    </source>
</evidence>
<dbReference type="InterPro" id="IPR000766">
    <property type="entry name" value="GalP_uridyl_Trfase_II"/>
</dbReference>
<evidence type="ECO:0000259" key="10">
    <source>
        <dbReference type="Pfam" id="PF01087"/>
    </source>
</evidence>
<evidence type="ECO:0000256" key="6">
    <source>
        <dbReference type="ARBA" id="ARBA00022695"/>
    </source>
</evidence>
<sequence>MIYDLINELVSYGLDTGLIDKEDMIYSVNRLFALFNLDGDDRAIPTNHVTQKRETYNLQQILSDMLEWAKAQGFLEENTVEYRDILDTKIMACLTPPPSQVSKKFRELYAKSPKEATDWFYDFSQNTDYIRRYRISKDIKWTTKTEYGDIDITINLSKPEKDPKAIAAAKLKPQGGYPKCQLCIENEGYAGRVNHPARSTHRIIPVTILGEEWGFQYSPYVYYNEHCILLNKKHVPMVINRDAFAKLLDFVKQFPHYMVGSNADLPIVGGSILSHEHFQGGNYQFPMARAETETPFTLPDYPDVEAGIIKWPLSVIRIRHSNPDVLVDVADFILTKWRGYTDEDAFIFAETEGTPHNTISPIARYRDGMYEMDLALRNNITTDEHPMGVYHPHQELHHIKKENIGLIEVMGLAILPPRLRTEMDLLAQYIIEKKDIRSNPALEKHADWAEEFISRCTPENVHQVLKDEIGKVFAQVLTHAGVYKRTPEGKEAFLRFIATLKK</sequence>
<dbReference type="Pfam" id="PF02744">
    <property type="entry name" value="GalP_UDP_tr_C"/>
    <property type="match status" value="1"/>
</dbReference>
<keyword evidence="5 9" id="KW-0808">Transferase</keyword>
<evidence type="ECO:0000259" key="11">
    <source>
        <dbReference type="Pfam" id="PF02744"/>
    </source>
</evidence>
<comment type="caution">
    <text evidence="12">The sequence shown here is derived from an EMBL/GenBank/DDBJ whole genome shotgun (WGS) entry which is preliminary data.</text>
</comment>
<dbReference type="PIRSF" id="PIRSF006005">
    <property type="entry name" value="GalT_BS"/>
    <property type="match status" value="1"/>
</dbReference>
<evidence type="ECO:0000256" key="5">
    <source>
        <dbReference type="ARBA" id="ARBA00022679"/>
    </source>
</evidence>
<evidence type="ECO:0000256" key="3">
    <source>
        <dbReference type="ARBA" id="ARBA00008706"/>
    </source>
</evidence>
<dbReference type="EC" id="2.7.7.12" evidence="9"/>
<dbReference type="GO" id="GO:0008108">
    <property type="term" value="F:UDP-glucose:hexose-1-phosphate uridylyltransferase activity"/>
    <property type="evidence" value="ECO:0007669"/>
    <property type="project" value="UniProtKB-UniRule"/>
</dbReference>
<name>A0A9E2NYS7_9SPIR</name>
<dbReference type="NCBIfam" id="NF003629">
    <property type="entry name" value="PRK05270.1-2"/>
    <property type="match status" value="1"/>
</dbReference>
<feature type="domain" description="Galactose-1-phosphate uridyl transferase N-terminal" evidence="10">
    <location>
        <begin position="55"/>
        <end position="236"/>
    </location>
</feature>
<keyword evidence="8 9" id="KW-0119">Carbohydrate metabolism</keyword>
<proteinExistence type="inferred from homology"/>
<dbReference type="Proteomes" id="UP000823914">
    <property type="component" value="Unassembled WGS sequence"/>
</dbReference>
<dbReference type="NCBIfam" id="TIGR01239">
    <property type="entry name" value="galT_2"/>
    <property type="match status" value="1"/>
</dbReference>
<reference evidence="12" key="2">
    <citation type="submission" date="2021-04" db="EMBL/GenBank/DDBJ databases">
        <authorList>
            <person name="Gilroy R."/>
        </authorList>
    </citation>
    <scope>NUCLEOTIDE SEQUENCE</scope>
    <source>
        <strain evidence="12">Gambia15-2214</strain>
    </source>
</reference>
<evidence type="ECO:0000256" key="4">
    <source>
        <dbReference type="ARBA" id="ARBA00022490"/>
    </source>
</evidence>
<comment type="similarity">
    <text evidence="3 9">Belongs to the galactose-1-phosphate uridylyltransferase type 2 family.</text>
</comment>
<gene>
    <name evidence="9 12" type="primary">galT</name>
    <name evidence="12" type="ORF">IAA16_02150</name>
</gene>
<feature type="domain" description="Galactose-1-phosphate uridyl transferase C-terminal" evidence="11">
    <location>
        <begin position="252"/>
        <end position="448"/>
    </location>
</feature>
<dbReference type="PANTHER" id="PTHR39191:SF1">
    <property type="entry name" value="DUF4922 DOMAIN-CONTAINING PROTEIN"/>
    <property type="match status" value="1"/>
</dbReference>
<comment type="subcellular location">
    <subcellularLocation>
        <location evidence="2 9">Cytoplasm</location>
    </subcellularLocation>
</comment>
<evidence type="ECO:0000256" key="7">
    <source>
        <dbReference type="ARBA" id="ARBA00023144"/>
    </source>
</evidence>
<evidence type="ECO:0000256" key="9">
    <source>
        <dbReference type="HAMAP-Rule" id="MF_00571"/>
    </source>
</evidence>
<keyword evidence="7 9" id="KW-0299">Galactose metabolism</keyword>
<organism evidence="12 13">
    <name type="scientific">Candidatus Treponema excrementipullorum</name>
    <dbReference type="NCBI Taxonomy" id="2838768"/>
    <lineage>
        <taxon>Bacteria</taxon>
        <taxon>Pseudomonadati</taxon>
        <taxon>Spirochaetota</taxon>
        <taxon>Spirochaetia</taxon>
        <taxon>Spirochaetales</taxon>
        <taxon>Treponemataceae</taxon>
        <taxon>Treponema</taxon>
    </lineage>
</organism>
<protein>
    <recommendedName>
        <fullName evidence="9">Galactose-1-phosphate uridylyltransferase</fullName>
        <shortName evidence="9">Gal-1-P uridylyltransferase</shortName>
        <ecNumber evidence="9">2.7.7.12</ecNumber>
    </recommendedName>
    <alternativeName>
        <fullName evidence="9">UDP-glucose--hexose-1-phosphate uridylyltransferase</fullName>
    </alternativeName>
</protein>
<comment type="pathway">
    <text evidence="9">Carbohydrate metabolism; galactose metabolism.</text>
</comment>
<dbReference type="InterPro" id="IPR005850">
    <property type="entry name" value="GalP_Utransf_C"/>
</dbReference>
<reference evidence="12" key="1">
    <citation type="journal article" date="2021" name="PeerJ">
        <title>Extensive microbial diversity within the chicken gut microbiome revealed by metagenomics and culture.</title>
        <authorList>
            <person name="Gilroy R."/>
            <person name="Ravi A."/>
            <person name="Getino M."/>
            <person name="Pursley I."/>
            <person name="Horton D.L."/>
            <person name="Alikhan N.F."/>
            <person name="Baker D."/>
            <person name="Gharbi K."/>
            <person name="Hall N."/>
            <person name="Watson M."/>
            <person name="Adriaenssens E.M."/>
            <person name="Foster-Nyarko E."/>
            <person name="Jarju S."/>
            <person name="Secka A."/>
            <person name="Antonio M."/>
            <person name="Oren A."/>
            <person name="Chaudhuri R.R."/>
            <person name="La Ragione R."/>
            <person name="Hildebrand F."/>
            <person name="Pallen M.J."/>
        </authorList>
    </citation>
    <scope>NUCLEOTIDE SEQUENCE</scope>
    <source>
        <strain evidence="12">Gambia15-2214</strain>
    </source>
</reference>
<keyword evidence="6 9" id="KW-0548">Nucleotidyltransferase</keyword>
<dbReference type="PANTHER" id="PTHR39191">
    <property type="entry name" value="GALACTOSE-1-PHOSPHATE URIDYLYLTRANSFERASE"/>
    <property type="match status" value="1"/>
</dbReference>
<dbReference type="InterPro" id="IPR023425">
    <property type="entry name" value="GalP_uridyl_Trfase_II_CS"/>
</dbReference>
<evidence type="ECO:0000256" key="2">
    <source>
        <dbReference type="ARBA" id="ARBA00004496"/>
    </source>
</evidence>
<evidence type="ECO:0000313" key="12">
    <source>
        <dbReference type="EMBL" id="MBU3849349.1"/>
    </source>
</evidence>
<dbReference type="PROSITE" id="PS01163">
    <property type="entry name" value="GAL_P_UDP_TRANSF_II"/>
    <property type="match status" value="1"/>
</dbReference>
<accession>A0A9E2NYS7</accession>
<comment type="catalytic activity">
    <reaction evidence="1 9">
        <text>alpha-D-galactose 1-phosphate + UDP-alpha-D-glucose = alpha-D-glucose 1-phosphate + UDP-alpha-D-galactose</text>
        <dbReference type="Rhea" id="RHEA:13989"/>
        <dbReference type="ChEBI" id="CHEBI:58336"/>
        <dbReference type="ChEBI" id="CHEBI:58601"/>
        <dbReference type="ChEBI" id="CHEBI:58885"/>
        <dbReference type="ChEBI" id="CHEBI:66914"/>
        <dbReference type="EC" id="2.7.7.12"/>
    </reaction>
</comment>